<keyword evidence="4" id="KW-1185">Reference proteome</keyword>
<name>A0A1C4WPE1_MICVI</name>
<dbReference type="PROSITE" id="PS01047">
    <property type="entry name" value="HMA_1"/>
    <property type="match status" value="1"/>
</dbReference>
<proteinExistence type="predicted"/>
<dbReference type="Pfam" id="PF00403">
    <property type="entry name" value="HMA"/>
    <property type="match status" value="1"/>
</dbReference>
<dbReference type="SUPFAM" id="SSF55008">
    <property type="entry name" value="HMA, heavy metal-associated domain"/>
    <property type="match status" value="1"/>
</dbReference>
<evidence type="ECO:0000313" key="4">
    <source>
        <dbReference type="Proteomes" id="UP000198242"/>
    </source>
</evidence>
<accession>A0A1C4WPE1</accession>
<organism evidence="3 4">
    <name type="scientific">Micromonospora viridifaciens</name>
    <dbReference type="NCBI Taxonomy" id="1881"/>
    <lineage>
        <taxon>Bacteria</taxon>
        <taxon>Bacillati</taxon>
        <taxon>Actinomycetota</taxon>
        <taxon>Actinomycetes</taxon>
        <taxon>Micromonosporales</taxon>
        <taxon>Micromonosporaceae</taxon>
        <taxon>Micromonospora</taxon>
    </lineage>
</organism>
<dbReference type="PROSITE" id="PS50846">
    <property type="entry name" value="HMA_2"/>
    <property type="match status" value="1"/>
</dbReference>
<dbReference type="EMBL" id="LT607411">
    <property type="protein sequence ID" value="SCE98013.1"/>
    <property type="molecule type" value="Genomic_DNA"/>
</dbReference>
<evidence type="ECO:0000313" key="3">
    <source>
        <dbReference type="EMBL" id="SCE98013.1"/>
    </source>
</evidence>
<evidence type="ECO:0000259" key="2">
    <source>
        <dbReference type="PROSITE" id="PS50846"/>
    </source>
</evidence>
<dbReference type="AlphaFoldDB" id="A0A1C4WPE1"/>
<dbReference type="InterPro" id="IPR017969">
    <property type="entry name" value="Heavy-metal-associated_CS"/>
</dbReference>
<dbReference type="InterPro" id="IPR036163">
    <property type="entry name" value="HMA_dom_sf"/>
</dbReference>
<dbReference type="CDD" id="cd00371">
    <property type="entry name" value="HMA"/>
    <property type="match status" value="1"/>
</dbReference>
<feature type="domain" description="HMA" evidence="2">
    <location>
        <begin position="28"/>
        <end position="93"/>
    </location>
</feature>
<dbReference type="GO" id="GO:0046872">
    <property type="term" value="F:metal ion binding"/>
    <property type="evidence" value="ECO:0007669"/>
    <property type="project" value="UniProtKB-KW"/>
</dbReference>
<dbReference type="Proteomes" id="UP000198242">
    <property type="component" value="Chromosome I"/>
</dbReference>
<dbReference type="OrthoDB" id="9813965at2"/>
<dbReference type="RefSeq" id="WP_089006498.1">
    <property type="nucleotide sequence ID" value="NZ_LT607411.1"/>
</dbReference>
<keyword evidence="1" id="KW-0479">Metal-binding</keyword>
<dbReference type="InterPro" id="IPR006121">
    <property type="entry name" value="HMA_dom"/>
</dbReference>
<reference evidence="4" key="1">
    <citation type="submission" date="2016-06" db="EMBL/GenBank/DDBJ databases">
        <authorList>
            <person name="Varghese N."/>
            <person name="Submissions Spin"/>
        </authorList>
    </citation>
    <scope>NUCLEOTIDE SEQUENCE [LARGE SCALE GENOMIC DNA]</scope>
    <source>
        <strain evidence="4">DSM 43909</strain>
    </source>
</reference>
<gene>
    <name evidence="3" type="ORF">GA0074695_2639</name>
</gene>
<dbReference type="Gene3D" id="3.30.70.100">
    <property type="match status" value="1"/>
</dbReference>
<protein>
    <submittedName>
        <fullName evidence="3">Copper chaperone CopZ</fullName>
    </submittedName>
</protein>
<evidence type="ECO:0000256" key="1">
    <source>
        <dbReference type="ARBA" id="ARBA00022723"/>
    </source>
</evidence>
<sequence>MCGNESSCGCGTVTIDSTPAATDVEAGVRSTYMVSGMTCGGCAKTVTRHVAEVTGVTDVQADVAGGTITVVSANPLETADVRAAVERAGYHLVG</sequence>